<dbReference type="Pfam" id="PF03171">
    <property type="entry name" value="2OG-FeII_Oxy"/>
    <property type="match status" value="1"/>
</dbReference>
<dbReference type="GO" id="GO:0046872">
    <property type="term" value="F:metal ion binding"/>
    <property type="evidence" value="ECO:0007669"/>
    <property type="project" value="UniProtKB-KW"/>
</dbReference>
<name>A0A8H5EQY1_9AGAR</name>
<evidence type="ECO:0008006" key="9">
    <source>
        <dbReference type="Google" id="ProtNLM"/>
    </source>
</evidence>
<feature type="domain" description="Non-haem dioxygenase N-terminal" evidence="6">
    <location>
        <begin position="36"/>
        <end position="140"/>
    </location>
</feature>
<dbReference type="InterPro" id="IPR044861">
    <property type="entry name" value="IPNS-like_FE2OG_OXY"/>
</dbReference>
<comment type="similarity">
    <text evidence="1">Belongs to the iron/ascorbate-dependent oxidoreductase family.</text>
</comment>
<evidence type="ECO:0000256" key="1">
    <source>
        <dbReference type="ARBA" id="ARBA00008056"/>
    </source>
</evidence>
<keyword evidence="3" id="KW-0560">Oxidoreductase</keyword>
<evidence type="ECO:0000259" key="5">
    <source>
        <dbReference type="Pfam" id="PF03171"/>
    </source>
</evidence>
<evidence type="ECO:0000256" key="4">
    <source>
        <dbReference type="ARBA" id="ARBA00023004"/>
    </source>
</evidence>
<sequence length="429" mass="49232">MVQPAQQNVESLPSLAQFTFPPETQLIPENEYVDLEIIDLSKLHHCNLNDEEDNESLQDITKRVMRGLSTTGFLALKGHGLTAADLQHQFALGKLLLYDVSEEEKAELIASIKEGSWAGYKACYPKSTVPPQGYFTRPHGGKDVMEHYDLYPFTAIESRLPNIAKPYLSDIRSFIEHNHYHILKKVLYIISKGLGLESEMQVDPDLVVDPFSQDVNGRLWKLHHREGSQDTDDILRRSTNDKVEWKHTKDHLRYVLYHPQDEENRERHKHLLLPGHTDLGSVTFLYSQPVAGLQVRMTTGEWKYIRYYKDHIVLSLGDSMEFLTGGILKAAPHRVKEPPEDQRQLDRLGLFYFVPFLGDVPLAPINHPALSRQGSKDIFKEYYDHGGKPMLSNDWLVERSKLIGTKRPTDEKDGARKALYDIAYRYNSA</sequence>
<dbReference type="OrthoDB" id="406156at2759"/>
<dbReference type="SUPFAM" id="SSF51197">
    <property type="entry name" value="Clavaminate synthase-like"/>
    <property type="match status" value="1"/>
</dbReference>
<dbReference type="PANTHER" id="PTHR10209:SF172">
    <property type="entry name" value="FE2OG DIOXYGENASE DOMAIN-CONTAINING PROTEIN"/>
    <property type="match status" value="1"/>
</dbReference>
<keyword evidence="4" id="KW-0408">Iron</keyword>
<evidence type="ECO:0000256" key="3">
    <source>
        <dbReference type="ARBA" id="ARBA00023002"/>
    </source>
</evidence>
<dbReference type="GO" id="GO:0016491">
    <property type="term" value="F:oxidoreductase activity"/>
    <property type="evidence" value="ECO:0007669"/>
    <property type="project" value="UniProtKB-KW"/>
</dbReference>
<dbReference type="EMBL" id="JAACJJ010000060">
    <property type="protein sequence ID" value="KAF5309237.1"/>
    <property type="molecule type" value="Genomic_DNA"/>
</dbReference>
<comment type="caution">
    <text evidence="7">The sequence shown here is derived from an EMBL/GenBank/DDBJ whole genome shotgun (WGS) entry which is preliminary data.</text>
</comment>
<dbReference type="PANTHER" id="PTHR10209">
    <property type="entry name" value="OXIDOREDUCTASE, 2OG-FE II OXYGENASE FAMILY PROTEIN"/>
    <property type="match status" value="1"/>
</dbReference>
<gene>
    <name evidence="7" type="ORF">D9619_012710</name>
</gene>
<proteinExistence type="inferred from homology"/>
<evidence type="ECO:0000256" key="2">
    <source>
        <dbReference type="ARBA" id="ARBA00022723"/>
    </source>
</evidence>
<organism evidence="7 8">
    <name type="scientific">Psilocybe cf. subviscida</name>
    <dbReference type="NCBI Taxonomy" id="2480587"/>
    <lineage>
        <taxon>Eukaryota</taxon>
        <taxon>Fungi</taxon>
        <taxon>Dikarya</taxon>
        <taxon>Basidiomycota</taxon>
        <taxon>Agaricomycotina</taxon>
        <taxon>Agaricomycetes</taxon>
        <taxon>Agaricomycetidae</taxon>
        <taxon>Agaricales</taxon>
        <taxon>Agaricineae</taxon>
        <taxon>Strophariaceae</taxon>
        <taxon>Psilocybe</taxon>
    </lineage>
</organism>
<keyword evidence="8" id="KW-1185">Reference proteome</keyword>
<dbReference type="InterPro" id="IPR026992">
    <property type="entry name" value="DIOX_N"/>
</dbReference>
<dbReference type="AlphaFoldDB" id="A0A8H5EQY1"/>
<reference evidence="7 8" key="1">
    <citation type="journal article" date="2020" name="ISME J.">
        <title>Uncovering the hidden diversity of litter-decomposition mechanisms in mushroom-forming fungi.</title>
        <authorList>
            <person name="Floudas D."/>
            <person name="Bentzer J."/>
            <person name="Ahren D."/>
            <person name="Johansson T."/>
            <person name="Persson P."/>
            <person name="Tunlid A."/>
        </authorList>
    </citation>
    <scope>NUCLEOTIDE SEQUENCE [LARGE SCALE GENOMIC DNA]</scope>
    <source>
        <strain evidence="7 8">CBS 101986</strain>
    </source>
</reference>
<keyword evidence="2" id="KW-0479">Metal-binding</keyword>
<evidence type="ECO:0000313" key="7">
    <source>
        <dbReference type="EMBL" id="KAF5309237.1"/>
    </source>
</evidence>
<dbReference type="Pfam" id="PF14226">
    <property type="entry name" value="DIOX_N"/>
    <property type="match status" value="1"/>
</dbReference>
<feature type="domain" description="Isopenicillin N synthase-like Fe(2+) 2OG dioxygenase" evidence="5">
    <location>
        <begin position="253"/>
        <end position="343"/>
    </location>
</feature>
<dbReference type="Proteomes" id="UP000567179">
    <property type="component" value="Unassembled WGS sequence"/>
</dbReference>
<accession>A0A8H5EQY1</accession>
<evidence type="ECO:0000313" key="8">
    <source>
        <dbReference type="Proteomes" id="UP000567179"/>
    </source>
</evidence>
<dbReference type="Gene3D" id="2.60.120.330">
    <property type="entry name" value="B-lactam Antibiotic, Isopenicillin N Synthase, Chain"/>
    <property type="match status" value="1"/>
</dbReference>
<dbReference type="InterPro" id="IPR027443">
    <property type="entry name" value="IPNS-like_sf"/>
</dbReference>
<protein>
    <recommendedName>
        <fullName evidence="9">Fe2OG dioxygenase domain-containing protein</fullName>
    </recommendedName>
</protein>
<evidence type="ECO:0000259" key="6">
    <source>
        <dbReference type="Pfam" id="PF14226"/>
    </source>
</evidence>